<protein>
    <submittedName>
        <fullName evidence="1">Uncharacterized protein</fullName>
    </submittedName>
</protein>
<dbReference type="AlphaFoldDB" id="A0A0M2Q3R4"/>
<dbReference type="Proteomes" id="UP000034681">
    <property type="component" value="Unassembled WGS sequence"/>
</dbReference>
<sequence>MSFNNYKSIADVLEDFPLIYQEKEFIQSTLTTFETNSYFIERLQLVLQEGVVFNSEYAICENIIAPILLEVWLTYRDKLLLWSHQPLNFDEQLSGIPDYIVAKRSPRGKVILDHPYLILVEAKKDNFEEGWGQCLAELVAAQKLNNNQQNLVFGVVSNGKVWEFGNIQDNLFTKNIRYYTLENLSDLMKALHFIFTESINQIQQS</sequence>
<gene>
    <name evidence="1" type="ORF">PROH_04610</name>
</gene>
<reference evidence="1" key="1">
    <citation type="submission" date="2012-04" db="EMBL/GenBank/DDBJ databases">
        <authorList>
            <person name="Borisov I.G."/>
            <person name="Ivanikova N.V."/>
            <person name="Pinevich A.V."/>
        </authorList>
    </citation>
    <scope>NUCLEOTIDE SEQUENCE</scope>
    <source>
        <strain evidence="1">CALU 1027</strain>
    </source>
</reference>
<name>A0A0M2Q3R4_PROHO</name>
<evidence type="ECO:0000313" key="1">
    <source>
        <dbReference type="EMBL" id="KKJ01579.1"/>
    </source>
</evidence>
<keyword evidence="2" id="KW-1185">Reference proteome</keyword>
<evidence type="ECO:0000313" key="2">
    <source>
        <dbReference type="Proteomes" id="UP000034681"/>
    </source>
</evidence>
<organism evidence="1 2">
    <name type="scientific">Prochlorothrix hollandica PCC 9006 = CALU 1027</name>
    <dbReference type="NCBI Taxonomy" id="317619"/>
    <lineage>
        <taxon>Bacteria</taxon>
        <taxon>Bacillati</taxon>
        <taxon>Cyanobacteriota</taxon>
        <taxon>Cyanophyceae</taxon>
        <taxon>Prochlorotrichales</taxon>
        <taxon>Prochlorotrichaceae</taxon>
        <taxon>Prochlorothrix</taxon>
    </lineage>
</organism>
<dbReference type="RefSeq" id="WP_017714333.1">
    <property type="nucleotide sequence ID" value="NZ_KB235941.1"/>
</dbReference>
<proteinExistence type="predicted"/>
<accession>A0A0M2Q3R4</accession>
<dbReference type="OrthoDB" id="518124at2"/>
<dbReference type="STRING" id="317619.GCA_000332315_04205"/>
<dbReference type="EMBL" id="AJTX02000002">
    <property type="protein sequence ID" value="KKJ01579.1"/>
    <property type="molecule type" value="Genomic_DNA"/>
</dbReference>
<comment type="caution">
    <text evidence="1">The sequence shown here is derived from an EMBL/GenBank/DDBJ whole genome shotgun (WGS) entry which is preliminary data.</text>
</comment>